<name>A0A915D5N3_9BILA</name>
<feature type="compositionally biased region" description="Low complexity" evidence="6">
    <location>
        <begin position="1"/>
        <end position="17"/>
    </location>
</feature>
<keyword evidence="3" id="KW-0862">Zinc</keyword>
<evidence type="ECO:0000256" key="3">
    <source>
        <dbReference type="ARBA" id="ARBA00022833"/>
    </source>
</evidence>
<evidence type="ECO:0000256" key="6">
    <source>
        <dbReference type="SAM" id="MobiDB-lite"/>
    </source>
</evidence>
<accession>A0A915D5N3</accession>
<dbReference type="PANTHER" id="PTHR34396:SF25">
    <property type="entry name" value="BOUNDARY ELEMENT ASSOCIATED FACTOR"/>
    <property type="match status" value="1"/>
</dbReference>
<keyword evidence="8" id="KW-1185">Reference proteome</keyword>
<evidence type="ECO:0000313" key="9">
    <source>
        <dbReference type="WBParaSite" id="jg16304"/>
    </source>
</evidence>
<dbReference type="AlphaFoldDB" id="A0A915D5N3"/>
<evidence type="ECO:0000259" key="7">
    <source>
        <dbReference type="PROSITE" id="PS50808"/>
    </source>
</evidence>
<keyword evidence="1" id="KW-0479">Metal-binding</keyword>
<protein>
    <submittedName>
        <fullName evidence="9">BED-type domain-containing protein</fullName>
    </submittedName>
</protein>
<evidence type="ECO:0000256" key="5">
    <source>
        <dbReference type="SAM" id="Coils"/>
    </source>
</evidence>
<dbReference type="InterPro" id="IPR053031">
    <property type="entry name" value="Cuticle_assoc_protein"/>
</dbReference>
<feature type="region of interest" description="Disordered" evidence="6">
    <location>
        <begin position="1"/>
        <end position="47"/>
    </location>
</feature>
<dbReference type="GO" id="GO:0005634">
    <property type="term" value="C:nucleus"/>
    <property type="evidence" value="ECO:0007669"/>
    <property type="project" value="TreeGrafter"/>
</dbReference>
<keyword evidence="2 4" id="KW-0863">Zinc-finger</keyword>
<dbReference type="GO" id="GO:0008270">
    <property type="term" value="F:zinc ion binding"/>
    <property type="evidence" value="ECO:0007669"/>
    <property type="project" value="UniProtKB-KW"/>
</dbReference>
<feature type="region of interest" description="Disordered" evidence="6">
    <location>
        <begin position="490"/>
        <end position="518"/>
    </location>
</feature>
<evidence type="ECO:0000256" key="2">
    <source>
        <dbReference type="ARBA" id="ARBA00022771"/>
    </source>
</evidence>
<keyword evidence="5" id="KW-0175">Coiled coil</keyword>
<dbReference type="PROSITE" id="PS50808">
    <property type="entry name" value="ZF_BED"/>
    <property type="match status" value="1"/>
</dbReference>
<dbReference type="InterPro" id="IPR003656">
    <property type="entry name" value="Znf_BED"/>
</dbReference>
<evidence type="ECO:0000313" key="8">
    <source>
        <dbReference type="Proteomes" id="UP000887574"/>
    </source>
</evidence>
<dbReference type="SUPFAM" id="SSF57667">
    <property type="entry name" value="beta-beta-alpha zinc fingers"/>
    <property type="match status" value="2"/>
</dbReference>
<dbReference type="InterPro" id="IPR036236">
    <property type="entry name" value="Znf_C2H2_sf"/>
</dbReference>
<reference evidence="9" key="1">
    <citation type="submission" date="2022-11" db="UniProtKB">
        <authorList>
            <consortium name="WormBaseParasite"/>
        </authorList>
    </citation>
    <scope>IDENTIFICATION</scope>
</reference>
<dbReference type="GO" id="GO:1990837">
    <property type="term" value="F:sequence-specific double-stranded DNA binding"/>
    <property type="evidence" value="ECO:0007669"/>
    <property type="project" value="TreeGrafter"/>
</dbReference>
<proteinExistence type="predicted"/>
<feature type="domain" description="BED-type" evidence="7">
    <location>
        <begin position="138"/>
        <end position="186"/>
    </location>
</feature>
<sequence length="688" mass="76555">MDNSMLLSCSSSTSTVSPKPYEASKASPVSLCENQNPSPPPMEKRLHPNVNSTKLTLGQTLKNELRKSSIRIHNYQKEAEEDSNEGSLVIDCDEDEEQGEDEGSHNGEELFQSVAAACLVDTTAALPVNGVLGRRRRPRRNPVWLYFQVEEGLASCKHCDYKTKSIFSTNLKVHLKSHHRRLFDQVLEAEEVMAAATENAAQAMKALKQNNEDIFPAVRRAYHTVAAERGSSEVYELQQQKLLNSSSPPPFLSTALYQHQQQQGSARNCVDDDQTAVCNSGGNQANSYLSAALANSNAPFSSMKALTDILSNPLPSSATTNSHLLLQEVCNGQPMSIQSALASLSSDTNNEHQNLAEKFKQKRKRLRRHPVWTFFKDFEDKIVGCIMCNFRTTSAFSTNLKMHLRAHHKEEYLQVMESELEQCVDGRVGKGEEGLQPMEAPNTATNYSHHNFENGLQTVQVNSRTGRVKRKRKTAEELQMIIEKCKSNMEREKEKRSSMLMASARSAKSSRKSSVPDFNNCSSVPTNMLEQTACSNPVSASDQLNAMIAGMLSNGSNSQNNCPSTQFATLPPPVDDAAYISHDHHIVNENSANSPVSQTNEQDDLKEFLNHLNEVIENESNKDLLAVLRKQARDFAFSKLAQTLGSSTTELLNNSAFQLFVYALAPDYDLIKLEEIHQQQQLLAKINQ</sequence>
<feature type="compositionally biased region" description="Low complexity" evidence="6">
    <location>
        <begin position="498"/>
        <end position="507"/>
    </location>
</feature>
<evidence type="ECO:0000256" key="4">
    <source>
        <dbReference type="PROSITE-ProRule" id="PRU00027"/>
    </source>
</evidence>
<dbReference type="Proteomes" id="UP000887574">
    <property type="component" value="Unplaced"/>
</dbReference>
<organism evidence="8 9">
    <name type="scientific">Ditylenchus dipsaci</name>
    <dbReference type="NCBI Taxonomy" id="166011"/>
    <lineage>
        <taxon>Eukaryota</taxon>
        <taxon>Metazoa</taxon>
        <taxon>Ecdysozoa</taxon>
        <taxon>Nematoda</taxon>
        <taxon>Chromadorea</taxon>
        <taxon>Rhabditida</taxon>
        <taxon>Tylenchina</taxon>
        <taxon>Tylenchomorpha</taxon>
        <taxon>Sphaerularioidea</taxon>
        <taxon>Anguinidae</taxon>
        <taxon>Anguininae</taxon>
        <taxon>Ditylenchus</taxon>
    </lineage>
</organism>
<dbReference type="PANTHER" id="PTHR34396">
    <property type="entry name" value="OS03G0264950 PROTEIN-RELATED"/>
    <property type="match status" value="1"/>
</dbReference>
<dbReference type="WBParaSite" id="jg16304">
    <property type="protein sequence ID" value="jg16304"/>
    <property type="gene ID" value="jg16304"/>
</dbReference>
<evidence type="ECO:0000256" key="1">
    <source>
        <dbReference type="ARBA" id="ARBA00022723"/>
    </source>
</evidence>
<dbReference type="GO" id="GO:0006357">
    <property type="term" value="P:regulation of transcription by RNA polymerase II"/>
    <property type="evidence" value="ECO:0007669"/>
    <property type="project" value="TreeGrafter"/>
</dbReference>
<feature type="coiled-coil region" evidence="5">
    <location>
        <begin position="186"/>
        <end position="213"/>
    </location>
</feature>